<dbReference type="EMBL" id="JANCYU010000039">
    <property type="protein sequence ID" value="KAK4526362.1"/>
    <property type="molecule type" value="Genomic_DNA"/>
</dbReference>
<reference evidence="1 2" key="1">
    <citation type="submission" date="2022-07" db="EMBL/GenBank/DDBJ databases">
        <title>Genome-wide signatures of adaptation to extreme environments.</title>
        <authorList>
            <person name="Cho C.H."/>
            <person name="Yoon H.S."/>
        </authorList>
    </citation>
    <scope>NUCLEOTIDE SEQUENCE [LARGE SCALE GENOMIC DNA]</scope>
    <source>
        <strain evidence="1 2">108.79 E11</strain>
    </source>
</reference>
<dbReference type="Proteomes" id="UP001300502">
    <property type="component" value="Unassembled WGS sequence"/>
</dbReference>
<evidence type="ECO:0000313" key="2">
    <source>
        <dbReference type="Proteomes" id="UP001300502"/>
    </source>
</evidence>
<protein>
    <submittedName>
        <fullName evidence="1">Uncharacterized protein</fullName>
    </submittedName>
</protein>
<keyword evidence="2" id="KW-1185">Reference proteome</keyword>
<gene>
    <name evidence="1" type="ORF">GAYE_SCF23G4276</name>
</gene>
<sequence>MSSFTCFSVPHRSGTIVQAPKPPPSSKYPLKTKKYEKLTHLLSGVQEPCSSVSFCNGSFLSSPQRPLKVSKAFVEELLSELKQGVNSKLCLQLLVQVIAQKCFLDIQKGISLLQLVLERNVFTEYIQLVEFFYNVNIYCHFLWFVASFGTENDYSDEKFSLPWSNLFQWLKESVLLTKVDENVEMSANHFRLVLEQIFGVFCTFSVEKLEHSETIIEKEAALRCILSFIIDPQGNVRHELVKKMPAAVWLECVKVSTYLSTELEALTCFVLCIYLSEEMEPEFIGDYLSMNVKMDENRLNSIGGERSIVELFTLVHSFKARRILFSIILHILSNRLNLSATGSSSLYEIRMTNITQSVQEFIVVLQNRLAAEAFPYVFRRCPRNFAFDVLRRVFIDSILFNDEFPHSIEKVDKPFVVGFFSELERTAIEYQGVHVTPEDESIEEVENEFWVTNPVSSVVAMPFEMPHEIIQRLLLSSSPWDARFGERHIADVIAYSLNAGSEPTTLLNLYKSWVSGANNREVHRLLESLAHIFQHIFILFRELGKESRLSRCMNLSLDWYVAVSSCCHPTSALVSSIIHFFDSFLDFLVDWRELSDISIFKQCDCVAELVCLGNVNLRADCISSLALKSLSPFAQLLKSISENTQNERNLQFANRHVEWKMWKHVRLSLLFLLHLRGMPIESYLQDVDPAIRKMSSFILTEFPNSVLVDRSPSQLMELISHSVES</sequence>
<name>A0AAV9IFY3_9RHOD</name>
<proteinExistence type="predicted"/>
<organism evidence="1 2">
    <name type="scientific">Galdieria yellowstonensis</name>
    <dbReference type="NCBI Taxonomy" id="3028027"/>
    <lineage>
        <taxon>Eukaryota</taxon>
        <taxon>Rhodophyta</taxon>
        <taxon>Bangiophyceae</taxon>
        <taxon>Galdieriales</taxon>
        <taxon>Galdieriaceae</taxon>
        <taxon>Galdieria</taxon>
    </lineage>
</organism>
<evidence type="ECO:0000313" key="1">
    <source>
        <dbReference type="EMBL" id="KAK4526362.1"/>
    </source>
</evidence>
<accession>A0AAV9IFY3</accession>
<dbReference type="AlphaFoldDB" id="A0AAV9IFY3"/>
<comment type="caution">
    <text evidence="1">The sequence shown here is derived from an EMBL/GenBank/DDBJ whole genome shotgun (WGS) entry which is preliminary data.</text>
</comment>